<dbReference type="SUPFAM" id="SSF55594">
    <property type="entry name" value="HPr-like"/>
    <property type="match status" value="1"/>
</dbReference>
<evidence type="ECO:0000313" key="7">
    <source>
        <dbReference type="EMBL" id="OAP85394.1"/>
    </source>
</evidence>
<dbReference type="InterPro" id="IPR000032">
    <property type="entry name" value="HPr-like"/>
</dbReference>
<name>A0A179B2W9_9ACTO</name>
<comment type="function">
    <text evidence="1">General (non sugar-specific) component of the phosphoenolpyruvate-dependent sugar phosphotransferase system (sugar PTS). This major carbohydrate active-transport system catalyzes the phosphorylation of incoming sugar substrates concomitantly with their translocation across the cell membrane. The phosphoryl group from phosphoenolpyruvate (PEP) is transferred to the phosphoryl carrier protein HPr by enzyme I. Phospho-HPr then transfers it to the PTS EIIA domain.</text>
</comment>
<dbReference type="PANTHER" id="PTHR33705:SF1">
    <property type="entry name" value="PHOSPHOCARRIER PROTEIN HPR"/>
    <property type="match status" value="1"/>
</dbReference>
<dbReference type="NCBIfam" id="TIGR01003">
    <property type="entry name" value="PTS_HPr_family"/>
    <property type="match status" value="1"/>
</dbReference>
<sequence>MSDKSTGYSREVVVTDDGGLHVRPAAQLAQLVKTLGGNVFIDGVSADSATELMAAGFREGQKVTVSSPNPDKREAVDAIADRIAGGLANARWE</sequence>
<evidence type="ECO:0000256" key="1">
    <source>
        <dbReference type="ARBA" id="ARBA00003681"/>
    </source>
</evidence>
<evidence type="ECO:0000259" key="6">
    <source>
        <dbReference type="PROSITE" id="PS51350"/>
    </source>
</evidence>
<keyword evidence="4" id="KW-0762">Sugar transport</keyword>
<dbReference type="AlphaFoldDB" id="A0A179B2W9"/>
<dbReference type="OrthoDB" id="350754at2"/>
<dbReference type="PROSITE" id="PS51350">
    <property type="entry name" value="PTS_HPR_DOM"/>
    <property type="match status" value="1"/>
</dbReference>
<keyword evidence="8" id="KW-1185">Reference proteome</keyword>
<dbReference type="STRING" id="1823756.A4H34_09890"/>
<dbReference type="EMBL" id="LVZK01000003">
    <property type="protein sequence ID" value="OAP85394.1"/>
    <property type="molecule type" value="Genomic_DNA"/>
</dbReference>
<dbReference type="Gene3D" id="3.30.1340.10">
    <property type="entry name" value="HPr-like"/>
    <property type="match status" value="1"/>
</dbReference>
<evidence type="ECO:0000256" key="3">
    <source>
        <dbReference type="ARBA" id="ARBA00022448"/>
    </source>
</evidence>
<gene>
    <name evidence="7" type="ORF">A4H34_09890</name>
</gene>
<accession>A0A179B2W9</accession>
<evidence type="ECO:0000313" key="8">
    <source>
        <dbReference type="Proteomes" id="UP000078368"/>
    </source>
</evidence>
<keyword evidence="3" id="KW-0813">Transport</keyword>
<evidence type="ECO:0000256" key="4">
    <source>
        <dbReference type="ARBA" id="ARBA00022597"/>
    </source>
</evidence>
<proteinExistence type="predicted"/>
<dbReference type="Proteomes" id="UP000078368">
    <property type="component" value="Unassembled WGS sequence"/>
</dbReference>
<dbReference type="RefSeq" id="WP_009199919.1">
    <property type="nucleotide sequence ID" value="NZ_LVZK01000003.1"/>
</dbReference>
<dbReference type="PROSITE" id="PS00369">
    <property type="entry name" value="PTS_HPR_HIS"/>
    <property type="match status" value="1"/>
</dbReference>
<protein>
    <recommendedName>
        <fullName evidence="2">Phosphocarrier protein HPr</fullName>
    </recommendedName>
    <alternativeName>
        <fullName evidence="5">Histidine-containing protein</fullName>
    </alternativeName>
</protein>
<evidence type="ECO:0000256" key="5">
    <source>
        <dbReference type="ARBA" id="ARBA00033055"/>
    </source>
</evidence>
<dbReference type="CDD" id="cd00367">
    <property type="entry name" value="PTS-HPr_like"/>
    <property type="match status" value="1"/>
</dbReference>
<comment type="caution">
    <text evidence="7">The sequence shown here is derived from an EMBL/GenBank/DDBJ whole genome shotgun (WGS) entry which is preliminary data.</text>
</comment>
<dbReference type="PANTHER" id="PTHR33705">
    <property type="entry name" value="PHOSPHOCARRIER PROTEIN HPR"/>
    <property type="match status" value="1"/>
</dbReference>
<organism evidence="7 8">
    <name type="scientific">Peptidiphaga gingivicola</name>
    <dbReference type="NCBI Taxonomy" id="2741497"/>
    <lineage>
        <taxon>Bacteria</taxon>
        <taxon>Bacillati</taxon>
        <taxon>Actinomycetota</taxon>
        <taxon>Actinomycetes</taxon>
        <taxon>Actinomycetales</taxon>
        <taxon>Actinomycetaceae</taxon>
        <taxon>Peptidiphaga</taxon>
    </lineage>
</organism>
<dbReference type="InterPro" id="IPR050399">
    <property type="entry name" value="HPr"/>
</dbReference>
<reference evidence="7 8" key="1">
    <citation type="submission" date="2016-04" db="EMBL/GenBank/DDBJ databases">
        <title>Peptidophaga gingivicola gen. nov., sp. nov., isolated from human subgingival plaque.</title>
        <authorList>
            <person name="Beall C.J."/>
            <person name="Mokrzan E.M."/>
            <person name="Griffen A.L."/>
            <person name="Leys E.J."/>
        </authorList>
    </citation>
    <scope>NUCLEOTIDE SEQUENCE [LARGE SCALE GENOMIC DNA]</scope>
    <source>
        <strain evidence="7 8">BA112</strain>
    </source>
</reference>
<dbReference type="Pfam" id="PF00381">
    <property type="entry name" value="PTS-HPr"/>
    <property type="match status" value="1"/>
</dbReference>
<dbReference type="InterPro" id="IPR035895">
    <property type="entry name" value="HPr-like_sf"/>
</dbReference>
<evidence type="ECO:0000256" key="2">
    <source>
        <dbReference type="ARBA" id="ARBA00020422"/>
    </source>
</evidence>
<dbReference type="InterPro" id="IPR001020">
    <property type="entry name" value="PTS_HPr_His_P_site"/>
</dbReference>
<feature type="domain" description="HPr" evidence="6">
    <location>
        <begin position="7"/>
        <end position="90"/>
    </location>
</feature>